<keyword evidence="6" id="KW-0479">Metal-binding</keyword>
<dbReference type="SMART" id="SM00486">
    <property type="entry name" value="POLBc"/>
    <property type="match status" value="1"/>
</dbReference>
<reference evidence="19" key="1">
    <citation type="submission" date="2021-09" db="EMBL/GenBank/DDBJ databases">
        <authorList>
            <consortium name="Infravec"/>
            <person name="Campbell I L."/>
            <person name="Maslen G."/>
            <person name="Yates A."/>
        </authorList>
    </citation>
    <scope>NUCLEOTIDE SEQUENCE [LARGE SCALE GENOMIC DNA]</scope>
    <source>
        <strain evidence="19">Infravec2 EBRE</strain>
    </source>
</reference>
<feature type="region of interest" description="Disordered" evidence="13">
    <location>
        <begin position="164"/>
        <end position="187"/>
    </location>
</feature>
<feature type="region of interest" description="Disordered" evidence="13">
    <location>
        <begin position="319"/>
        <end position="342"/>
    </location>
</feature>
<dbReference type="GO" id="GO:0033554">
    <property type="term" value="P:cellular response to stress"/>
    <property type="evidence" value="ECO:0007669"/>
    <property type="project" value="UniProtKB-ARBA"/>
</dbReference>
<dbReference type="InterPro" id="IPR017964">
    <property type="entry name" value="DNA-dir_DNA_pol_B_CS"/>
</dbReference>
<dbReference type="Pfam" id="PF12254">
    <property type="entry name" value="DNA_pol_alpha_N"/>
    <property type="match status" value="1"/>
</dbReference>
<dbReference type="SUPFAM" id="SSF53098">
    <property type="entry name" value="Ribonuclease H-like"/>
    <property type="match status" value="1"/>
</dbReference>
<comment type="subcellular location">
    <subcellularLocation>
        <location evidence="1">Nucleus</location>
    </subcellularLocation>
</comment>
<dbReference type="Pfam" id="PF00136">
    <property type="entry name" value="DNA_pol_B"/>
    <property type="match status" value="1"/>
</dbReference>
<evidence type="ECO:0000259" key="17">
    <source>
        <dbReference type="Pfam" id="PF12254"/>
    </source>
</evidence>
<name>A0A182J684_ANOAO</name>
<feature type="domain" description="DNA-directed DNA polymerase family B exonuclease" evidence="15">
    <location>
        <begin position="507"/>
        <end position="735"/>
    </location>
</feature>
<comment type="similarity">
    <text evidence="2 12">Belongs to the DNA polymerase type-B family.</text>
</comment>
<dbReference type="GO" id="GO:0003688">
    <property type="term" value="F:DNA replication origin binding"/>
    <property type="evidence" value="ECO:0007669"/>
    <property type="project" value="TreeGrafter"/>
</dbReference>
<dbReference type="CDD" id="cd05776">
    <property type="entry name" value="DNA_polB_alpha_exo"/>
    <property type="match status" value="1"/>
</dbReference>
<evidence type="ECO:0000259" key="16">
    <source>
        <dbReference type="Pfam" id="PF08996"/>
    </source>
</evidence>
<dbReference type="CDD" id="cd05532">
    <property type="entry name" value="POLBc_alpha"/>
    <property type="match status" value="1"/>
</dbReference>
<dbReference type="OrthoDB" id="6755010at2759"/>
<dbReference type="FunFam" id="1.10.287.690:FF:000003">
    <property type="entry name" value="DNA polymerase"/>
    <property type="match status" value="1"/>
</dbReference>
<feature type="domain" description="DNA-directed DNA polymerase family B multifunctional" evidence="14">
    <location>
        <begin position="803"/>
        <end position="1252"/>
    </location>
</feature>
<dbReference type="EnsemblMetazoa" id="ENSAATROPT003823">
    <property type="protein sequence ID" value="ENSAATROPP003669"/>
    <property type="gene ID" value="ENSAATROPG003022"/>
</dbReference>
<evidence type="ECO:0000259" key="14">
    <source>
        <dbReference type="Pfam" id="PF00136"/>
    </source>
</evidence>
<dbReference type="GO" id="GO:0000166">
    <property type="term" value="F:nucleotide binding"/>
    <property type="evidence" value="ECO:0007669"/>
    <property type="project" value="InterPro"/>
</dbReference>
<keyword evidence="5 12" id="KW-0235">DNA replication</keyword>
<organism evidence="18">
    <name type="scientific">Anopheles atroparvus</name>
    <name type="common">European mosquito</name>
    <dbReference type="NCBI Taxonomy" id="41427"/>
    <lineage>
        <taxon>Eukaryota</taxon>
        <taxon>Metazoa</taxon>
        <taxon>Ecdysozoa</taxon>
        <taxon>Arthropoda</taxon>
        <taxon>Hexapoda</taxon>
        <taxon>Insecta</taxon>
        <taxon>Pterygota</taxon>
        <taxon>Neoptera</taxon>
        <taxon>Endopterygota</taxon>
        <taxon>Diptera</taxon>
        <taxon>Nematocera</taxon>
        <taxon>Culicoidea</taxon>
        <taxon>Culicidae</taxon>
        <taxon>Anophelinae</taxon>
        <taxon>Anopheles</taxon>
    </lineage>
</organism>
<feature type="compositionally biased region" description="Low complexity" evidence="13">
    <location>
        <begin position="94"/>
        <end position="105"/>
    </location>
</feature>
<dbReference type="InterPro" id="IPR006133">
    <property type="entry name" value="DNA-dir_DNA_pol_B_exonuc"/>
</dbReference>
<dbReference type="EC" id="2.7.7.7" evidence="12"/>
<evidence type="ECO:0000256" key="3">
    <source>
        <dbReference type="ARBA" id="ARBA00022679"/>
    </source>
</evidence>
<dbReference type="Gene3D" id="1.10.287.690">
    <property type="entry name" value="Helix hairpin bin"/>
    <property type="match status" value="1"/>
</dbReference>
<dbReference type="GO" id="GO:0003697">
    <property type="term" value="F:single-stranded DNA binding"/>
    <property type="evidence" value="ECO:0007669"/>
    <property type="project" value="TreeGrafter"/>
</dbReference>
<dbReference type="InterPro" id="IPR042087">
    <property type="entry name" value="DNA_pol_B_thumb"/>
</dbReference>
<feature type="compositionally biased region" description="Basic and acidic residues" evidence="13">
    <location>
        <begin position="320"/>
        <end position="334"/>
    </location>
</feature>
<feature type="domain" description="DNA polymerase alpha catalytic subunit N-terminal" evidence="17">
    <location>
        <begin position="25"/>
        <end position="87"/>
    </location>
</feature>
<keyword evidence="8" id="KW-0862">Zinc</keyword>
<dbReference type="GO" id="GO:1902975">
    <property type="term" value="P:mitotic DNA replication initiation"/>
    <property type="evidence" value="ECO:0007669"/>
    <property type="project" value="InterPro"/>
</dbReference>
<evidence type="ECO:0000256" key="10">
    <source>
        <dbReference type="ARBA" id="ARBA00023125"/>
    </source>
</evidence>
<dbReference type="Gene3D" id="6.10.10.100">
    <property type="match status" value="1"/>
</dbReference>
<feature type="region of interest" description="Disordered" evidence="13">
    <location>
        <begin position="83"/>
        <end position="152"/>
    </location>
</feature>
<dbReference type="GO" id="GO:0003682">
    <property type="term" value="F:chromatin binding"/>
    <property type="evidence" value="ECO:0007669"/>
    <property type="project" value="TreeGrafter"/>
</dbReference>
<dbReference type="Gene3D" id="1.10.132.60">
    <property type="entry name" value="DNA polymerase family B, C-terminal domain"/>
    <property type="match status" value="1"/>
</dbReference>
<dbReference type="GO" id="GO:0006272">
    <property type="term" value="P:leading strand elongation"/>
    <property type="evidence" value="ECO:0007669"/>
    <property type="project" value="TreeGrafter"/>
</dbReference>
<sequence>MCDSPGSEQRSKRRRIDKNGRFAALERLKKQKEVGTKNKYEVSEMENVYDEVDEKEYAKIVSERMHDDWVDDDDGLGYVENGREIFDEDELEPASTGSSRSASKAGKGDRKGKKRVRDDAKGGEGGSVTGRKSLKNYFNREQTSKAKIDDDDALADILGEIKSENNVGSEGSNGASDSKAAGPSVGAREIRPLVVKTAPAKPKELTAEEEMKRYMANLSKNLKKSELKAVKAQEEDSDEEMLKNVMAESEAKPFAPKRPVEPPKQVHIEPPPAPPAQSQSLSVAVSAEKIKEEPQIDENHFLDDMEEEFGQIDTAVPAEVSEKQEETKVEKESTSPKNLLNGWDNIFNGMEDDMLCEMTEADTADGNEMESGSETMKFWFWDAWNDPNKCQGELYLFGKVSAGKRDFQSICVHVQNVDRCMYLLAREHDAESGQPVSMLDVYNEFCNDISTKLNVTKYRTKVVTKSFAYTSASSGLQVPVTSEYLEVRYSAKLPPPSLEKRYRTIAHIFGTNTNVVEQFLLERKVKGPCWMELRNAAPKETKSSWCKIEVSVPDIGCVSPATDAATVTAPPLVICSINVRSTLRNSTNEIAMITMLVNDGFSLSKPPPNPPFSRQYCGVTRPSNAIWPLNFNPAECKAKVTKCESERTLLSWFLSTFQVIDPDLVVTFDSYDFQLDLICQRLMTTKMAHWSRIGRLKVKSPATKRVDDFFVGRMICDVKTSAEELIRSRSYDLNTLCTEVLKIGEGERKDVLLDEIPGMYEQAESLVQLVGLTMQDNFYTLRLMCELNALPLALQITQIAGNLMNRTLHGGRAERNEFLLLHAFHEKDYILPDKIPFQAMRKDGRPPGEEAAEKRKPKNKAAYAGGLVLDPIKGFYDKFVLLMDFNSLYPSIIQEYNICFTTVLPPAVGAEEGAEEDGGDALEPTILATNEIGILPRQIRKLVESRRAVKQLMKAPDLSPELAMQYNIRQMALKLTANSLYGCLGYTRSRFYAQHLASLITQKGREILLNTKSIVERMNYQVIYGDTDSIMINTNITDYEQVFRIGANIKQHVNKTYRCLELDVDGIYKYLLLLKKKKYAAVSISKKGDEYACTQELKGLDIVRRDWSRIAVLAGNMILGQILSDAPMDERIENIHLRLEKLKDDLQAGSLSLQLLEITKQLTRSLAEYADAAQQPHVQVAMRMNKQRNRNFKRGDMVNYIICLDGTSAPAMKRAYHIDEVRDPANKEKLTVDVEYYLAQQIHPVVFRICEPLEGTDACRLAICLGLDPKKYRTMVSAGGDQQQYGGGEHGESLIKTATERYRQCHRFEFTCVACRGKNPVASGFRPSTGGRHRSVFERCANEEGGCTVQPVQYLPAIVNELTLAIRGDIKRFYQRWMVCDNPICNRNTRLYSHVAARNNPFCLHCQKGLLVLQYSETDLYKQLCYYNYMFDLEQYSAKFTKALSPDTRNMYTRLKETVDRFQQRSKYGVVSLSTLYMDYAIPAPKLLAASGPAKLLYPVRDFTAHLAKRLETGERKAAGVTVKSETADRKTSLLTEKFIQWKLYLQ</sequence>
<dbReference type="Gene3D" id="3.90.1600.10">
    <property type="entry name" value="Palm domain of DNA polymerase"/>
    <property type="match status" value="1"/>
</dbReference>
<dbReference type="InterPro" id="IPR023211">
    <property type="entry name" value="DNA_pol_palm_dom_sf"/>
</dbReference>
<reference evidence="18" key="2">
    <citation type="submission" date="2022-08" db="UniProtKB">
        <authorList>
            <consortium name="EnsemblMetazoa"/>
        </authorList>
    </citation>
    <scope>IDENTIFICATION</scope>
    <source>
        <strain evidence="18">EBRO</strain>
    </source>
</reference>
<dbReference type="GO" id="GO:0005658">
    <property type="term" value="C:alpha DNA polymerase:primase complex"/>
    <property type="evidence" value="ECO:0007669"/>
    <property type="project" value="TreeGrafter"/>
</dbReference>
<dbReference type="PRINTS" id="PR00106">
    <property type="entry name" value="DNAPOLB"/>
</dbReference>
<dbReference type="NCBIfam" id="TIGR00592">
    <property type="entry name" value="pol2"/>
    <property type="match status" value="1"/>
</dbReference>
<dbReference type="EnsemblMetazoa" id="AATE012138-RA">
    <property type="protein sequence ID" value="AATE012138-PA.1"/>
    <property type="gene ID" value="AATE012138"/>
</dbReference>
<keyword evidence="10 12" id="KW-0238">DNA-binding</keyword>
<dbReference type="Gene3D" id="3.30.70.2820">
    <property type="match status" value="1"/>
</dbReference>
<accession>A0A182J684</accession>
<dbReference type="InterPro" id="IPR024647">
    <property type="entry name" value="DNA_pol_a_cat_su_N"/>
</dbReference>
<evidence type="ECO:0000256" key="5">
    <source>
        <dbReference type="ARBA" id="ARBA00022705"/>
    </source>
</evidence>
<dbReference type="Pfam" id="PF03104">
    <property type="entry name" value="DNA_pol_B_exo1"/>
    <property type="match status" value="1"/>
</dbReference>
<feature type="region of interest" description="Disordered" evidence="13">
    <location>
        <begin position="229"/>
        <end position="281"/>
    </location>
</feature>
<dbReference type="FunFam" id="3.30.420.10:FF:000151">
    <property type="entry name" value="DNA polymerase"/>
    <property type="match status" value="1"/>
</dbReference>
<dbReference type="VEuPathDB" id="VectorBase:AATE012138"/>
<dbReference type="Pfam" id="PF08996">
    <property type="entry name" value="zf-DNA_Pol"/>
    <property type="match status" value="1"/>
</dbReference>
<dbReference type="InterPro" id="IPR045846">
    <property type="entry name" value="POLBc_alpha"/>
</dbReference>
<dbReference type="GO" id="GO:0003887">
    <property type="term" value="F:DNA-directed DNA polymerase activity"/>
    <property type="evidence" value="ECO:0007669"/>
    <property type="project" value="UniProtKB-KW"/>
</dbReference>
<protein>
    <recommendedName>
        <fullName evidence="12">DNA polymerase</fullName>
        <ecNumber evidence="12">2.7.7.7</ecNumber>
    </recommendedName>
</protein>
<evidence type="ECO:0000256" key="2">
    <source>
        <dbReference type="ARBA" id="ARBA00005755"/>
    </source>
</evidence>
<dbReference type="InterPro" id="IPR012337">
    <property type="entry name" value="RNaseH-like_sf"/>
</dbReference>
<dbReference type="Gene3D" id="1.10.3200.20">
    <property type="entry name" value="DNA Polymerase alpha, zinc finger"/>
    <property type="match status" value="1"/>
</dbReference>
<dbReference type="PROSITE" id="PS00116">
    <property type="entry name" value="DNA_POLYMERASE_B"/>
    <property type="match status" value="1"/>
</dbReference>
<keyword evidence="9 12" id="KW-0239">DNA-directed DNA polymerase</keyword>
<dbReference type="GO" id="GO:0006273">
    <property type="term" value="P:lagging strand elongation"/>
    <property type="evidence" value="ECO:0007669"/>
    <property type="project" value="TreeGrafter"/>
</dbReference>
<evidence type="ECO:0000259" key="15">
    <source>
        <dbReference type="Pfam" id="PF03104"/>
    </source>
</evidence>
<dbReference type="InterPro" id="IPR036397">
    <property type="entry name" value="RNaseH_sf"/>
</dbReference>
<evidence type="ECO:0000256" key="12">
    <source>
        <dbReference type="RuleBase" id="RU000442"/>
    </source>
</evidence>
<dbReference type="STRING" id="41427.A0A182J684"/>
<proteinExistence type="inferred from homology"/>
<evidence type="ECO:0000256" key="6">
    <source>
        <dbReference type="ARBA" id="ARBA00022723"/>
    </source>
</evidence>
<feature type="domain" description="Zinc finger DNA-directed DNA polymerase family B alpha" evidence="16">
    <location>
        <begin position="1297"/>
        <end position="1476"/>
    </location>
</feature>
<dbReference type="Gene3D" id="3.30.420.10">
    <property type="entry name" value="Ribonuclease H-like superfamily/Ribonuclease H"/>
    <property type="match status" value="1"/>
</dbReference>
<evidence type="ECO:0000256" key="1">
    <source>
        <dbReference type="ARBA" id="ARBA00004123"/>
    </source>
</evidence>
<dbReference type="Proteomes" id="UP000075880">
    <property type="component" value="Unassembled WGS sequence"/>
</dbReference>
<dbReference type="InterPro" id="IPR006172">
    <property type="entry name" value="DNA-dir_DNA_pol_B"/>
</dbReference>
<evidence type="ECO:0000256" key="4">
    <source>
        <dbReference type="ARBA" id="ARBA00022695"/>
    </source>
</evidence>
<dbReference type="InterPro" id="IPR015088">
    <property type="entry name" value="Znf_DNA-dir_DNA_pol_B_alpha"/>
</dbReference>
<feature type="region of interest" description="Disordered" evidence="13">
    <location>
        <begin position="1"/>
        <end position="22"/>
    </location>
</feature>
<dbReference type="FunFam" id="1.10.132.60:FF:000004">
    <property type="entry name" value="DNA polymerase"/>
    <property type="match status" value="1"/>
</dbReference>
<feature type="compositionally biased region" description="Polar residues" evidence="13">
    <location>
        <begin position="164"/>
        <end position="176"/>
    </location>
</feature>
<dbReference type="Gene3D" id="2.40.50.730">
    <property type="match status" value="1"/>
</dbReference>
<evidence type="ECO:0000256" key="8">
    <source>
        <dbReference type="ARBA" id="ARBA00022833"/>
    </source>
</evidence>
<dbReference type="PANTHER" id="PTHR45861:SF1">
    <property type="entry name" value="DNA POLYMERASE ALPHA CATALYTIC SUBUNIT"/>
    <property type="match status" value="1"/>
</dbReference>
<comment type="catalytic activity">
    <reaction evidence="12">
        <text>DNA(n) + a 2'-deoxyribonucleoside 5'-triphosphate = DNA(n+1) + diphosphate</text>
        <dbReference type="Rhea" id="RHEA:22508"/>
        <dbReference type="Rhea" id="RHEA-COMP:17339"/>
        <dbReference type="Rhea" id="RHEA-COMP:17340"/>
        <dbReference type="ChEBI" id="CHEBI:33019"/>
        <dbReference type="ChEBI" id="CHEBI:61560"/>
        <dbReference type="ChEBI" id="CHEBI:173112"/>
        <dbReference type="EC" id="2.7.7.7"/>
    </reaction>
</comment>
<evidence type="ECO:0000313" key="19">
    <source>
        <dbReference type="Proteomes" id="UP000075880"/>
    </source>
</evidence>
<dbReference type="InterPro" id="IPR006134">
    <property type="entry name" value="DNA-dir_DNA_pol_B_multi_dom"/>
</dbReference>
<keyword evidence="4 12" id="KW-0548">Nucleotidyltransferase</keyword>
<dbReference type="PANTHER" id="PTHR45861">
    <property type="entry name" value="DNA POLYMERASE ALPHA CATALYTIC SUBUNIT"/>
    <property type="match status" value="1"/>
</dbReference>
<dbReference type="GO" id="GO:0008270">
    <property type="term" value="F:zinc ion binding"/>
    <property type="evidence" value="ECO:0007669"/>
    <property type="project" value="UniProtKB-KW"/>
</dbReference>
<feature type="compositionally biased region" description="Basic and acidic residues" evidence="13">
    <location>
        <begin position="258"/>
        <end position="267"/>
    </location>
</feature>
<evidence type="ECO:0000313" key="18">
    <source>
        <dbReference type="EnsemblMetazoa" id="AATE012138-PA.1"/>
    </source>
</evidence>
<keyword evidence="11" id="KW-0539">Nucleus</keyword>
<evidence type="ECO:0000256" key="9">
    <source>
        <dbReference type="ARBA" id="ARBA00022932"/>
    </source>
</evidence>
<dbReference type="InterPro" id="IPR043502">
    <property type="entry name" value="DNA/RNA_pol_sf"/>
</dbReference>
<dbReference type="SUPFAM" id="SSF56672">
    <property type="entry name" value="DNA/RNA polymerases"/>
    <property type="match status" value="1"/>
</dbReference>
<dbReference type="InterPro" id="IPR038256">
    <property type="entry name" value="Pol_alpha_znc_sf"/>
</dbReference>
<evidence type="ECO:0000256" key="13">
    <source>
        <dbReference type="SAM" id="MobiDB-lite"/>
    </source>
</evidence>
<keyword evidence="19" id="KW-1185">Reference proteome</keyword>
<keyword evidence="3 12" id="KW-0808">Transferase</keyword>
<evidence type="ECO:0000256" key="11">
    <source>
        <dbReference type="ARBA" id="ARBA00023242"/>
    </source>
</evidence>
<keyword evidence="7" id="KW-0863">Zinc-finger</keyword>
<evidence type="ECO:0000256" key="7">
    <source>
        <dbReference type="ARBA" id="ARBA00022771"/>
    </source>
</evidence>